<protein>
    <submittedName>
        <fullName evidence="1">Uncharacterized protein</fullName>
    </submittedName>
</protein>
<accession>A0A089HMD3</accession>
<evidence type="ECO:0000313" key="2">
    <source>
        <dbReference type="Proteomes" id="UP000029409"/>
    </source>
</evidence>
<keyword evidence="2" id="KW-1185">Reference proteome</keyword>
<dbReference type="Proteomes" id="UP000029409">
    <property type="component" value="Chromosome"/>
</dbReference>
<dbReference type="EMBL" id="CP009288">
    <property type="protein sequence ID" value="AIQ13131.1"/>
    <property type="molecule type" value="Genomic_DNA"/>
</dbReference>
<dbReference type="STRING" id="44251.PDUR_15315"/>
<dbReference type="KEGG" id="pdu:PDUR_15315"/>
<dbReference type="AlphaFoldDB" id="A0A089HMD3"/>
<sequence>MAENVSLAISIPALLNRLLPARIEYCEMKQYAQRWNLLYVQEQARQSALAYAFPREGNLPPVRQHTDQTIIYCQRTSRRKTDGMQKVSG</sequence>
<organism evidence="1 2">
    <name type="scientific">Paenibacillus durus</name>
    <name type="common">Paenibacillus azotofixans</name>
    <dbReference type="NCBI Taxonomy" id="44251"/>
    <lineage>
        <taxon>Bacteria</taxon>
        <taxon>Bacillati</taxon>
        <taxon>Bacillota</taxon>
        <taxon>Bacilli</taxon>
        <taxon>Bacillales</taxon>
        <taxon>Paenibacillaceae</taxon>
        <taxon>Paenibacillus</taxon>
    </lineage>
</organism>
<evidence type="ECO:0000313" key="1">
    <source>
        <dbReference type="EMBL" id="AIQ13131.1"/>
    </source>
</evidence>
<gene>
    <name evidence="1" type="ORF">PDUR_15315</name>
</gene>
<reference evidence="1 2" key="1">
    <citation type="submission" date="2014-08" db="EMBL/GenBank/DDBJ databases">
        <title>Comparative genomics of the Paenibacillus odorifer group.</title>
        <authorList>
            <person name="den Bakker H.C."/>
            <person name="Tsai Y.-C."/>
            <person name="Martin N."/>
            <person name="Korlach J."/>
            <person name="Wiedmann M."/>
        </authorList>
    </citation>
    <scope>NUCLEOTIDE SEQUENCE [LARGE SCALE GENOMIC DNA]</scope>
    <source>
        <strain evidence="1 2">DSM 1735</strain>
    </source>
</reference>
<proteinExistence type="predicted"/>
<name>A0A089HMD3_PAEDU</name>